<dbReference type="InterPro" id="IPR000719">
    <property type="entry name" value="Prot_kinase_dom"/>
</dbReference>
<keyword evidence="5" id="KW-1185">Reference proteome</keyword>
<dbReference type="InterPro" id="IPR017441">
    <property type="entry name" value="Protein_kinase_ATP_BS"/>
</dbReference>
<evidence type="ECO:0000259" key="3">
    <source>
        <dbReference type="PROSITE" id="PS50011"/>
    </source>
</evidence>
<evidence type="ECO:0000256" key="2">
    <source>
        <dbReference type="PROSITE-ProRule" id="PRU10141"/>
    </source>
</evidence>
<dbReference type="InterPro" id="IPR011009">
    <property type="entry name" value="Kinase-like_dom_sf"/>
</dbReference>
<reference evidence="4 5" key="1">
    <citation type="journal article" date="2007" name="Science">
        <title>Sea anemone genome reveals ancestral eumetazoan gene repertoire and genomic organization.</title>
        <authorList>
            <person name="Putnam N.H."/>
            <person name="Srivastava M."/>
            <person name="Hellsten U."/>
            <person name="Dirks B."/>
            <person name="Chapman J."/>
            <person name="Salamov A."/>
            <person name="Terry A."/>
            <person name="Shapiro H."/>
            <person name="Lindquist E."/>
            <person name="Kapitonov V.V."/>
            <person name="Jurka J."/>
            <person name="Genikhovich G."/>
            <person name="Grigoriev I.V."/>
            <person name="Lucas S.M."/>
            <person name="Steele R.E."/>
            <person name="Finnerty J.R."/>
            <person name="Technau U."/>
            <person name="Martindale M.Q."/>
            <person name="Rokhsar D.S."/>
        </authorList>
    </citation>
    <scope>NUCLEOTIDE SEQUENCE [LARGE SCALE GENOMIC DNA]</scope>
    <source>
        <strain evidence="5">CH2 X CH6</strain>
    </source>
</reference>
<dbReference type="PANTHER" id="PTHR24416">
    <property type="entry name" value="TYROSINE-PROTEIN KINASE RECEPTOR"/>
    <property type="match status" value="1"/>
</dbReference>
<dbReference type="GO" id="GO:0005524">
    <property type="term" value="F:ATP binding"/>
    <property type="evidence" value="ECO:0007669"/>
    <property type="project" value="UniProtKB-UniRule"/>
</dbReference>
<dbReference type="AlphaFoldDB" id="A7T271"/>
<dbReference type="PROSITE" id="PS50011">
    <property type="entry name" value="PROTEIN_KINASE_DOM"/>
    <property type="match status" value="1"/>
</dbReference>
<gene>
    <name evidence="4" type="ORF">NEMVEDRAFT_v1g221237</name>
</gene>
<dbReference type="PANTHER" id="PTHR24416:SF611">
    <property type="entry name" value="TYROSINE-PROTEIN KINASE TRANSMEMBRANE RECEPTOR ROR"/>
    <property type="match status" value="1"/>
</dbReference>
<dbReference type="GO" id="GO:0016020">
    <property type="term" value="C:membrane"/>
    <property type="evidence" value="ECO:0007669"/>
    <property type="project" value="UniProtKB-SubCell"/>
</dbReference>
<dbReference type="KEGG" id="nve:5500619"/>
<dbReference type="GO" id="GO:0004672">
    <property type="term" value="F:protein kinase activity"/>
    <property type="evidence" value="ECO:0007669"/>
    <property type="project" value="InterPro"/>
</dbReference>
<evidence type="ECO:0000313" key="5">
    <source>
        <dbReference type="Proteomes" id="UP000001593"/>
    </source>
</evidence>
<sequence>MAEKVQKEVCISSSRSSARLRERIIRERLNEIFTTGQPLDRVMVLTVRNRLQGGLLGLFEISPHCLGRVIKNTFPNVQRKRIHSCWYYFGIKAKEQDSCVLVKPSTPALTAHADQDKLNTTNNSQPGTEFKCYKIPSLNIFRGDLQLSQQDCIGEGTFGKCFSGIYKGVTVAVKTFKDQQDYKAVHKECEILTEIPSHPNIAMLVGVSTDEIPFLLLTKLCTINGIPKTYSTFLRAVGYGPY</sequence>
<feature type="binding site" evidence="2">
    <location>
        <position position="174"/>
    </location>
    <ligand>
        <name>ATP</name>
        <dbReference type="ChEBI" id="CHEBI:30616"/>
    </ligand>
</feature>
<proteinExistence type="predicted"/>
<feature type="domain" description="Protein kinase" evidence="3">
    <location>
        <begin position="147"/>
        <end position="242"/>
    </location>
</feature>
<keyword evidence="2" id="KW-0067">ATP-binding</keyword>
<organism evidence="4 5">
    <name type="scientific">Nematostella vectensis</name>
    <name type="common">Starlet sea anemone</name>
    <dbReference type="NCBI Taxonomy" id="45351"/>
    <lineage>
        <taxon>Eukaryota</taxon>
        <taxon>Metazoa</taxon>
        <taxon>Cnidaria</taxon>
        <taxon>Anthozoa</taxon>
        <taxon>Hexacorallia</taxon>
        <taxon>Actiniaria</taxon>
        <taxon>Edwardsiidae</taxon>
        <taxon>Nematostella</taxon>
    </lineage>
</organism>
<dbReference type="Pfam" id="PF07714">
    <property type="entry name" value="PK_Tyr_Ser-Thr"/>
    <property type="match status" value="1"/>
</dbReference>
<name>A7T271_NEMVE</name>
<accession>A7T271</accession>
<dbReference type="InterPro" id="IPR050122">
    <property type="entry name" value="RTK"/>
</dbReference>
<dbReference type="EMBL" id="DS470208">
    <property type="protein sequence ID" value="EDO29944.1"/>
    <property type="molecule type" value="Genomic_DNA"/>
</dbReference>
<dbReference type="Gene3D" id="3.30.200.20">
    <property type="entry name" value="Phosphorylase Kinase, domain 1"/>
    <property type="match status" value="1"/>
</dbReference>
<dbReference type="PROSITE" id="PS00107">
    <property type="entry name" value="PROTEIN_KINASE_ATP"/>
    <property type="match status" value="1"/>
</dbReference>
<dbReference type="SUPFAM" id="SSF56112">
    <property type="entry name" value="Protein kinase-like (PK-like)"/>
    <property type="match status" value="1"/>
</dbReference>
<protein>
    <recommendedName>
        <fullName evidence="3">Protein kinase domain-containing protein</fullName>
    </recommendedName>
</protein>
<keyword evidence="2" id="KW-0547">Nucleotide-binding</keyword>
<dbReference type="InterPro" id="IPR001245">
    <property type="entry name" value="Ser-Thr/Tyr_kinase_cat_dom"/>
</dbReference>
<evidence type="ECO:0000256" key="1">
    <source>
        <dbReference type="ARBA" id="ARBA00004167"/>
    </source>
</evidence>
<evidence type="ECO:0000313" key="4">
    <source>
        <dbReference type="EMBL" id="EDO29944.1"/>
    </source>
</evidence>
<dbReference type="Proteomes" id="UP000001593">
    <property type="component" value="Unassembled WGS sequence"/>
</dbReference>
<comment type="subcellular location">
    <subcellularLocation>
        <location evidence="1">Membrane</location>
        <topology evidence="1">Single-pass membrane protein</topology>
    </subcellularLocation>
</comment>
<dbReference type="HOGENOM" id="CLU_1148410_0_0_1"/>
<dbReference type="InParanoid" id="A7T271"/>